<keyword evidence="7" id="KW-1185">Reference proteome</keyword>
<dbReference type="InterPro" id="IPR024788">
    <property type="entry name" value="Malectin-like_Carb-bd_dom"/>
</dbReference>
<gene>
    <name evidence="6" type="ORF">RJ641_008627</name>
</gene>
<reference evidence="6 7" key="1">
    <citation type="submission" date="2023-12" db="EMBL/GenBank/DDBJ databases">
        <title>A high-quality genome assembly for Dillenia turbinata (Dilleniales).</title>
        <authorList>
            <person name="Chanderbali A."/>
        </authorList>
    </citation>
    <scope>NUCLEOTIDE SEQUENCE [LARGE SCALE GENOMIC DNA]</scope>
    <source>
        <strain evidence="6">LSX21</strain>
        <tissue evidence="6">Leaf</tissue>
    </source>
</reference>
<comment type="caution">
    <text evidence="6">The sequence shown here is derived from an EMBL/GenBank/DDBJ whole genome shotgun (WGS) entry which is preliminary data.</text>
</comment>
<feature type="domain" description="Malectin-like" evidence="5">
    <location>
        <begin position="29"/>
        <end position="292"/>
    </location>
</feature>
<name>A0AAN8VFZ9_9MAGN</name>
<evidence type="ECO:0000259" key="5">
    <source>
        <dbReference type="Pfam" id="PF12819"/>
    </source>
</evidence>
<feature type="compositionally biased region" description="Polar residues" evidence="2">
    <location>
        <begin position="413"/>
        <end position="433"/>
    </location>
</feature>
<evidence type="ECO:0000313" key="6">
    <source>
        <dbReference type="EMBL" id="KAK6926908.1"/>
    </source>
</evidence>
<keyword evidence="4" id="KW-0732">Signal</keyword>
<keyword evidence="3" id="KW-0472">Membrane</keyword>
<dbReference type="Pfam" id="PF12819">
    <property type="entry name" value="Malectin_like"/>
    <property type="match status" value="1"/>
</dbReference>
<accession>A0AAN8VFZ9</accession>
<feature type="region of interest" description="Disordered" evidence="2">
    <location>
        <begin position="388"/>
        <end position="437"/>
    </location>
</feature>
<proteinExistence type="predicted"/>
<dbReference type="Gene3D" id="3.80.10.10">
    <property type="entry name" value="Ribonuclease Inhibitor"/>
    <property type="match status" value="1"/>
</dbReference>
<dbReference type="Proteomes" id="UP001370490">
    <property type="component" value="Unassembled WGS sequence"/>
</dbReference>
<keyword evidence="3" id="KW-1133">Transmembrane helix</keyword>
<dbReference type="SUPFAM" id="SSF52058">
    <property type="entry name" value="L domain-like"/>
    <property type="match status" value="1"/>
</dbReference>
<dbReference type="PANTHER" id="PTHR45631">
    <property type="entry name" value="OS07G0107800 PROTEIN-RELATED"/>
    <property type="match status" value="1"/>
</dbReference>
<feature type="transmembrane region" description="Helical" evidence="3">
    <location>
        <begin position="357"/>
        <end position="379"/>
    </location>
</feature>
<sequence length="450" mass="51060">MEKWLVWFFLFCMLNLKVSCQDSTEWISIDCGADTNQQSGPAQWQTDEDFIKTGTNHKISSSSPLGTLRFFTQQNKNCYTLPATPSTQYLIRAAFYYGDYDDLLQPPVFDLALDENKWTTVITVNTTWVYHEVIYTSKRDHISVCLIRTKDKQYPFISSLESTPLSEWIYPNMTRDLAWLKSYRYAYGASKWIFGYMDDDRHNRFWEPWTPEGLVKEHANFSDLKSIVHEDPPIAAILQGVKTHLPNETLSLSFFLSKISSTNFVIAYYTEPEQKTTSRRKTRSFNFSINDLGGNSLKGSIPDFIGNLPNLTLLNLQNNDFSGKVPKSISNNKKLVYNVTGNPNLEDSHRCRRNREALIIGLAVGIPSGLVLLVALVYFRTRKQLKPNQGQIPDSQLGRIQGGNKAQGKTEESTVTVSASMKQSMRPSQTASTPALEKITVAVNGKRNIN</sequence>
<dbReference type="GO" id="GO:0016020">
    <property type="term" value="C:membrane"/>
    <property type="evidence" value="ECO:0007669"/>
    <property type="project" value="UniProtKB-SubCell"/>
</dbReference>
<dbReference type="EMBL" id="JBAMMX010000015">
    <property type="protein sequence ID" value="KAK6926908.1"/>
    <property type="molecule type" value="Genomic_DNA"/>
</dbReference>
<dbReference type="AlphaFoldDB" id="A0AAN8VFZ9"/>
<evidence type="ECO:0000256" key="3">
    <source>
        <dbReference type="SAM" id="Phobius"/>
    </source>
</evidence>
<comment type="subcellular location">
    <subcellularLocation>
        <location evidence="1">Membrane</location>
        <topology evidence="1">Single-pass membrane protein</topology>
    </subcellularLocation>
</comment>
<evidence type="ECO:0000256" key="1">
    <source>
        <dbReference type="ARBA" id="ARBA00004167"/>
    </source>
</evidence>
<organism evidence="6 7">
    <name type="scientific">Dillenia turbinata</name>
    <dbReference type="NCBI Taxonomy" id="194707"/>
    <lineage>
        <taxon>Eukaryota</taxon>
        <taxon>Viridiplantae</taxon>
        <taxon>Streptophyta</taxon>
        <taxon>Embryophyta</taxon>
        <taxon>Tracheophyta</taxon>
        <taxon>Spermatophyta</taxon>
        <taxon>Magnoliopsida</taxon>
        <taxon>eudicotyledons</taxon>
        <taxon>Gunneridae</taxon>
        <taxon>Pentapetalae</taxon>
        <taxon>Dilleniales</taxon>
        <taxon>Dilleniaceae</taxon>
        <taxon>Dillenia</taxon>
    </lineage>
</organism>
<evidence type="ECO:0000256" key="4">
    <source>
        <dbReference type="SAM" id="SignalP"/>
    </source>
</evidence>
<evidence type="ECO:0000256" key="2">
    <source>
        <dbReference type="SAM" id="MobiDB-lite"/>
    </source>
</evidence>
<dbReference type="InterPro" id="IPR032675">
    <property type="entry name" value="LRR_dom_sf"/>
</dbReference>
<evidence type="ECO:0000313" key="7">
    <source>
        <dbReference type="Proteomes" id="UP001370490"/>
    </source>
</evidence>
<feature type="chain" id="PRO_5042879980" evidence="4">
    <location>
        <begin position="21"/>
        <end position="450"/>
    </location>
</feature>
<keyword evidence="3" id="KW-0812">Transmembrane</keyword>
<protein>
    <submittedName>
        <fullName evidence="6">Malectin-like domain</fullName>
    </submittedName>
</protein>
<feature type="signal peptide" evidence="4">
    <location>
        <begin position="1"/>
        <end position="20"/>
    </location>
</feature>
<dbReference type="PANTHER" id="PTHR45631:SF186">
    <property type="entry name" value="MALECTIN-LIKE DOMAIN-CONTAINING PROTEIN"/>
    <property type="match status" value="1"/>
</dbReference>